<organism evidence="1 2">
    <name type="scientific">Hornefia porci</name>
    <dbReference type="NCBI Taxonomy" id="2652292"/>
    <lineage>
        <taxon>Bacteria</taxon>
        <taxon>Bacillati</taxon>
        <taxon>Bacillota</taxon>
        <taxon>Clostridia</taxon>
        <taxon>Peptostreptococcales</taxon>
        <taxon>Anaerovoracaceae</taxon>
        <taxon>Hornefia</taxon>
    </lineage>
</organism>
<name>A0A1Q9JKZ6_9FIRM</name>
<gene>
    <name evidence="1" type="ORF">BHK98_12515</name>
</gene>
<proteinExistence type="predicted"/>
<comment type="caution">
    <text evidence="1">The sequence shown here is derived from an EMBL/GenBank/DDBJ whole genome shotgun (WGS) entry which is preliminary data.</text>
</comment>
<accession>A0A1Q9JKZ6</accession>
<sequence>MNIPEKIRVLHQTYRVSEVDNLHDGADDLYGQVRYLEERILLNSGASDEAKKAALMHETIAEGLVAIRNNRDVLLEIKDLIKEYVKWQFF</sequence>
<evidence type="ECO:0000313" key="2">
    <source>
        <dbReference type="Proteomes" id="UP000187404"/>
    </source>
</evidence>
<protein>
    <submittedName>
        <fullName evidence="1">Uncharacterized protein</fullName>
    </submittedName>
</protein>
<dbReference type="Proteomes" id="UP000187404">
    <property type="component" value="Unassembled WGS sequence"/>
</dbReference>
<dbReference type="AlphaFoldDB" id="A0A1Q9JKZ6"/>
<evidence type="ECO:0000313" key="1">
    <source>
        <dbReference type="EMBL" id="OLR56815.1"/>
    </source>
</evidence>
<dbReference type="EMBL" id="MJIE01000001">
    <property type="protein sequence ID" value="OLR56815.1"/>
    <property type="molecule type" value="Genomic_DNA"/>
</dbReference>
<reference evidence="1 2" key="1">
    <citation type="journal article" date="2016" name="Appl. Environ. Microbiol.">
        <title>Function and Phylogeny of Bacterial Butyryl Coenzyme A:Acetate Transferases and Their Diversity in the Proximal Colon of Swine.</title>
        <authorList>
            <person name="Trachsel J."/>
            <person name="Bayles D.O."/>
            <person name="Looft T."/>
            <person name="Levine U.Y."/>
            <person name="Allen H.K."/>
        </authorList>
    </citation>
    <scope>NUCLEOTIDE SEQUENCE [LARGE SCALE GENOMIC DNA]</scope>
    <source>
        <strain evidence="1 2">68-3-10</strain>
    </source>
</reference>
<dbReference type="OrthoDB" id="1757733at2"/>
<keyword evidence="2" id="KW-1185">Reference proteome</keyword>
<dbReference type="RefSeq" id="WP_075714737.1">
    <property type="nucleotide sequence ID" value="NZ_MJIE01000001.1"/>
</dbReference>